<protein>
    <submittedName>
        <fullName evidence="3">Periplasmic binding protein</fullName>
    </submittedName>
</protein>
<reference evidence="3 4" key="2">
    <citation type="journal article" date="2012" name="J. Bacteriol.">
        <title>Complete Genome Sequence of Rahnella sp. Strain Y9602, a Gammaproteobacterium Isolate from Metal- and Radionuclide-Contaminated Soil.</title>
        <authorList>
            <person name="Martinez R.J."/>
            <person name="Bruce D."/>
            <person name="Detter C."/>
            <person name="Goodwin L.A."/>
            <person name="Han J."/>
            <person name="Han C.S."/>
            <person name="Held B."/>
            <person name="Land M.L."/>
            <person name="Mikhailova N."/>
            <person name="Nolan M."/>
            <person name="Pennacchio L."/>
            <person name="Pitluck S."/>
            <person name="Tapia R."/>
            <person name="Woyke T."/>
            <person name="Sobecky P.A."/>
        </authorList>
    </citation>
    <scope>NUCLEOTIDE SEQUENCE [LARGE SCALE GENOMIC DNA]</scope>
    <source>
        <strain evidence="3 4">Y9602</strain>
        <plasmid evidence="3 4">pRAHAQ01</plasmid>
    </source>
</reference>
<keyword evidence="1" id="KW-0732">Signal</keyword>
<evidence type="ECO:0000259" key="2">
    <source>
        <dbReference type="PROSITE" id="PS50983"/>
    </source>
</evidence>
<geneLocation type="plasmid" evidence="3 4">
    <name>pRAHAQ01</name>
</geneLocation>
<organism evidence="3 4">
    <name type="scientific">Rahnella sp. (strain Y9602)</name>
    <dbReference type="NCBI Taxonomy" id="2703885"/>
    <lineage>
        <taxon>Bacteria</taxon>
        <taxon>Pseudomonadati</taxon>
        <taxon>Pseudomonadota</taxon>
        <taxon>Gammaproteobacteria</taxon>
        <taxon>Enterobacterales</taxon>
        <taxon>Yersiniaceae</taxon>
        <taxon>Rahnella</taxon>
    </lineage>
</organism>
<feature type="domain" description="Fe/B12 periplasmic-binding" evidence="2">
    <location>
        <begin position="41"/>
        <end position="337"/>
    </location>
</feature>
<name>A0A0H3FJF5_RAHSY</name>
<reference evidence="4" key="1">
    <citation type="submission" date="2011-01" db="EMBL/GenBank/DDBJ databases">
        <title>Complete sequence of plasmid1 of Rahnella sp. Y9602.</title>
        <authorList>
            <consortium name="US DOE Joint Genome Institute"/>
            <person name="Lucas S."/>
            <person name="Copeland A."/>
            <person name="Lapidus A."/>
            <person name="Cheng J.-F."/>
            <person name="Goodwin L."/>
            <person name="Pitluck S."/>
            <person name="Lu M."/>
            <person name="Detter J.C."/>
            <person name="Han C."/>
            <person name="Tapia R."/>
            <person name="Land M."/>
            <person name="Hauser L."/>
            <person name="Kyrpides N."/>
            <person name="Ivanova N."/>
            <person name="Ovchinnikova G."/>
            <person name="Pagani I."/>
            <person name="Sobecky P.A."/>
            <person name="Martinez R.J."/>
            <person name="Woyke T."/>
        </authorList>
    </citation>
    <scope>NUCLEOTIDE SEQUENCE [LARGE SCALE GENOMIC DNA]</scope>
    <source>
        <strain evidence="4">Y9602</strain>
        <plasmid evidence="4">pRAHAQ01</plasmid>
    </source>
</reference>
<dbReference type="AlphaFoldDB" id="A0A0H3FJF5"/>
<dbReference type="PANTHER" id="PTHR30535:SF34">
    <property type="entry name" value="MOLYBDATE-BINDING PROTEIN MOLA"/>
    <property type="match status" value="1"/>
</dbReference>
<dbReference type="HOGENOM" id="CLU_038034_5_1_6"/>
<dbReference type="RefSeq" id="WP_013578137.1">
    <property type="nucleotide sequence ID" value="NC_015062.1"/>
</dbReference>
<proteinExistence type="predicted"/>
<dbReference type="Gene3D" id="3.40.50.1980">
    <property type="entry name" value="Nitrogenase molybdenum iron protein domain"/>
    <property type="match status" value="2"/>
</dbReference>
<gene>
    <name evidence="3" type="ordered locus">Rahaq_4878</name>
</gene>
<dbReference type="EMBL" id="CP002506">
    <property type="protein sequence ID" value="ADW76456.1"/>
    <property type="molecule type" value="Genomic_DNA"/>
</dbReference>
<evidence type="ECO:0000313" key="3">
    <source>
        <dbReference type="EMBL" id="ADW76456.1"/>
    </source>
</evidence>
<dbReference type="SUPFAM" id="SSF53807">
    <property type="entry name" value="Helical backbone' metal receptor"/>
    <property type="match status" value="1"/>
</dbReference>
<evidence type="ECO:0000256" key="1">
    <source>
        <dbReference type="SAM" id="SignalP"/>
    </source>
</evidence>
<feature type="signal peptide" evidence="1">
    <location>
        <begin position="1"/>
        <end position="21"/>
    </location>
</feature>
<dbReference type="OrthoDB" id="9775594at2"/>
<accession>A0A0H3FJF5</accession>
<dbReference type="KEGG" id="rah:Rahaq_4878"/>
<dbReference type="eggNOG" id="COG0614">
    <property type="taxonomic scope" value="Bacteria"/>
</dbReference>
<evidence type="ECO:0000313" key="4">
    <source>
        <dbReference type="Proteomes" id="UP000007257"/>
    </source>
</evidence>
<dbReference type="InterPro" id="IPR050902">
    <property type="entry name" value="ABC_Transporter_SBP"/>
</dbReference>
<sequence length="368" mass="41141" precursor="true">MKLLHGLLFMLSVVITGQSGAATTTLTDVLGNKITLETPVKRAVLGFYFEDYMAVGGEQAFDHIVGISREAWHGKVPANWDMYIKYRPSIANIPDIGEIDLHNVSLEKVISLKPDVVILASWQYAALKYEVTQLQSLNIPVVVLDYNDQTVENHVKSTEIIGILTGQTDRANELARLYKNNITLIEDRIRQANLPKPKVYIEFGNKGPAEYSFTYGENMWGVMLRLAGGENIAAPFVKQWGEINPEQLLVAKPDVIFISGRENNKVDTALEMGIGVNEATARAKLNGFAHRDGWSSLPAIKNDKLFGVYQGASRTLVDFTMVQFIAKSLYPDLFRDIDPVKNYHDYYKKYLPVMPVGTFALSASEKPH</sequence>
<dbReference type="Pfam" id="PF01497">
    <property type="entry name" value="Peripla_BP_2"/>
    <property type="match status" value="1"/>
</dbReference>
<dbReference type="PANTHER" id="PTHR30535">
    <property type="entry name" value="VITAMIN B12-BINDING PROTEIN"/>
    <property type="match status" value="1"/>
</dbReference>
<dbReference type="PROSITE" id="PS50983">
    <property type="entry name" value="FE_B12_PBP"/>
    <property type="match status" value="1"/>
</dbReference>
<dbReference type="GeneID" id="95420894"/>
<dbReference type="Proteomes" id="UP000007257">
    <property type="component" value="Plasmid pRAHAQ01"/>
</dbReference>
<dbReference type="InterPro" id="IPR002491">
    <property type="entry name" value="ABC_transptr_periplasmic_BD"/>
</dbReference>
<feature type="chain" id="PRO_5002609053" evidence="1">
    <location>
        <begin position="22"/>
        <end position="368"/>
    </location>
</feature>
<keyword evidence="3" id="KW-0614">Plasmid</keyword>